<evidence type="ECO:0000256" key="2">
    <source>
        <dbReference type="ARBA" id="ARBA00006386"/>
    </source>
</evidence>
<evidence type="ECO:0000256" key="7">
    <source>
        <dbReference type="SAM" id="Phobius"/>
    </source>
</evidence>
<feature type="transmembrane region" description="Helical" evidence="7">
    <location>
        <begin position="312"/>
        <end position="336"/>
    </location>
</feature>
<feature type="transmembrane region" description="Helical" evidence="7">
    <location>
        <begin position="342"/>
        <end position="363"/>
    </location>
</feature>
<feature type="transmembrane region" description="Helical" evidence="7">
    <location>
        <begin position="279"/>
        <end position="300"/>
    </location>
</feature>
<evidence type="ECO:0000256" key="1">
    <source>
        <dbReference type="ARBA" id="ARBA00004651"/>
    </source>
</evidence>
<evidence type="ECO:0000256" key="3">
    <source>
        <dbReference type="ARBA" id="ARBA00022475"/>
    </source>
</evidence>
<feature type="transmembrane region" description="Helical" evidence="7">
    <location>
        <begin position="17"/>
        <end position="40"/>
    </location>
</feature>
<feature type="non-terminal residue" evidence="8">
    <location>
        <position position="1"/>
    </location>
</feature>
<keyword evidence="3" id="KW-1003">Cell membrane</keyword>
<feature type="transmembrane region" description="Helical" evidence="7">
    <location>
        <begin position="370"/>
        <end position="388"/>
    </location>
</feature>
<keyword evidence="6 7" id="KW-0472">Membrane</keyword>
<dbReference type="PANTHER" id="PTHR34184">
    <property type="entry name" value="UPF0718 PROTEIN YCGR"/>
    <property type="match status" value="1"/>
</dbReference>
<keyword evidence="5 7" id="KW-1133">Transmembrane helix</keyword>
<organism evidence="8">
    <name type="scientific">marine metagenome</name>
    <dbReference type="NCBI Taxonomy" id="408172"/>
    <lineage>
        <taxon>unclassified sequences</taxon>
        <taxon>metagenomes</taxon>
        <taxon>ecological metagenomes</taxon>
    </lineage>
</organism>
<dbReference type="EMBL" id="UINC01091354">
    <property type="protein sequence ID" value="SVC44047.1"/>
    <property type="molecule type" value="Genomic_DNA"/>
</dbReference>
<comment type="similarity">
    <text evidence="2">Belongs to the UPF0718 family.</text>
</comment>
<dbReference type="InterPro" id="IPR052923">
    <property type="entry name" value="UPF0718"/>
</dbReference>
<evidence type="ECO:0008006" key="9">
    <source>
        <dbReference type="Google" id="ProtNLM"/>
    </source>
</evidence>
<evidence type="ECO:0000313" key="8">
    <source>
        <dbReference type="EMBL" id="SVC44047.1"/>
    </source>
</evidence>
<feature type="non-terminal residue" evidence="8">
    <location>
        <position position="389"/>
    </location>
</feature>
<dbReference type="GO" id="GO:0005886">
    <property type="term" value="C:plasma membrane"/>
    <property type="evidence" value="ECO:0007669"/>
    <property type="project" value="UniProtKB-SubCell"/>
</dbReference>
<protein>
    <recommendedName>
        <fullName evidence="9">Permease</fullName>
    </recommendedName>
</protein>
<dbReference type="PANTHER" id="PTHR34184:SF4">
    <property type="entry name" value="UPF0718 PROTEIN YCGR"/>
    <property type="match status" value="1"/>
</dbReference>
<comment type="subcellular location">
    <subcellularLocation>
        <location evidence="1">Cell membrane</location>
        <topology evidence="1">Multi-pass membrane protein</topology>
    </subcellularLocation>
</comment>
<name>A0A382M8M7_9ZZZZ</name>
<gene>
    <name evidence="8" type="ORF">METZ01_LOCUS296901</name>
</gene>
<feature type="transmembrane region" description="Helical" evidence="7">
    <location>
        <begin position="122"/>
        <end position="140"/>
    </location>
</feature>
<accession>A0A382M8M7</accession>
<proteinExistence type="inferred from homology"/>
<keyword evidence="4 7" id="KW-0812">Transmembrane</keyword>
<dbReference type="Pfam" id="PF03773">
    <property type="entry name" value="ArsP_1"/>
    <property type="match status" value="1"/>
</dbReference>
<feature type="transmembrane region" description="Helical" evidence="7">
    <location>
        <begin position="46"/>
        <end position="64"/>
    </location>
</feature>
<feature type="transmembrane region" description="Helical" evidence="7">
    <location>
        <begin position="219"/>
        <end position="237"/>
    </location>
</feature>
<reference evidence="8" key="1">
    <citation type="submission" date="2018-05" db="EMBL/GenBank/DDBJ databases">
        <authorList>
            <person name="Lanie J.A."/>
            <person name="Ng W.-L."/>
            <person name="Kazmierczak K.M."/>
            <person name="Andrzejewski T.M."/>
            <person name="Davidsen T.M."/>
            <person name="Wayne K.J."/>
            <person name="Tettelin H."/>
            <person name="Glass J.I."/>
            <person name="Rusch D."/>
            <person name="Podicherti R."/>
            <person name="Tsui H.-C.T."/>
            <person name="Winkler M.E."/>
        </authorList>
    </citation>
    <scope>NUCLEOTIDE SEQUENCE</scope>
</reference>
<evidence type="ECO:0000256" key="5">
    <source>
        <dbReference type="ARBA" id="ARBA00022989"/>
    </source>
</evidence>
<dbReference type="InterPro" id="IPR005524">
    <property type="entry name" value="DUF318"/>
</dbReference>
<sequence>VGLAVWFLLRPLYGRRAAIAALGVMAVATMAGFVSGRAVLAALESRIWGLFQALVAGTLLHVVLHRSYPVTAGSVPQSTRRWQSGIGAVAGLLLLVATTTEHDLSASVSEGAQVFFVLARESAPALLLAYVAAGLVYGLLPRGTIQWMARGTSLTQALRGTAFGLPLPICSCGVVPLYRSLVVAGVPATAAMAFLVATPELSLDAILISVPLLGGEFTVVRVVAAVIVALLTGWIVGPLARTLVARHSGATAAGPAQPLTQRVRRGLAQGLGEVVDTTAPWIVVGLALAAVAHSLIGGRWDTIVPVGLEVEFFALLGMPVYVCASGATPLVAVLIHNGVSPGAALAFLLTGPATNLTTLGVLTRLHGRRTALMFSGAVVVTALLLGRAV</sequence>
<evidence type="ECO:0000256" key="6">
    <source>
        <dbReference type="ARBA" id="ARBA00023136"/>
    </source>
</evidence>
<feature type="transmembrane region" description="Helical" evidence="7">
    <location>
        <begin position="184"/>
        <end position="207"/>
    </location>
</feature>
<dbReference type="AlphaFoldDB" id="A0A382M8M7"/>
<evidence type="ECO:0000256" key="4">
    <source>
        <dbReference type="ARBA" id="ARBA00022692"/>
    </source>
</evidence>